<evidence type="ECO:0000259" key="5">
    <source>
        <dbReference type="PROSITE" id="PS50977"/>
    </source>
</evidence>
<dbReference type="Pfam" id="PF00440">
    <property type="entry name" value="TetR_N"/>
    <property type="match status" value="1"/>
</dbReference>
<evidence type="ECO:0000256" key="1">
    <source>
        <dbReference type="ARBA" id="ARBA00023015"/>
    </source>
</evidence>
<dbReference type="STRING" id="643562.Daes_1689"/>
<dbReference type="EMBL" id="CP002431">
    <property type="protein sequence ID" value="ADU62701.1"/>
    <property type="molecule type" value="Genomic_DNA"/>
</dbReference>
<reference evidence="7" key="1">
    <citation type="submission" date="2010-12" db="EMBL/GenBank/DDBJ databases">
        <title>Complete sequence of Desulfovibrio aespoeensis Aspo-2.</title>
        <authorList>
            <consortium name="US DOE Joint Genome Institute"/>
            <person name="Lucas S."/>
            <person name="Copeland A."/>
            <person name="Lapidus A."/>
            <person name="Cheng J.-F."/>
            <person name="Goodwin L."/>
            <person name="Pitluck S."/>
            <person name="Chertkov O."/>
            <person name="Misra M."/>
            <person name="Detter J.C."/>
            <person name="Han C."/>
            <person name="Tapia R."/>
            <person name="Land M."/>
            <person name="Hauser L."/>
            <person name="Kyrpides N."/>
            <person name="Ivanova N."/>
            <person name="Ovchinnikova G."/>
            <person name="Pedersen K."/>
            <person name="Jagevall S."/>
            <person name="Hazen T."/>
            <person name="Woyke T."/>
        </authorList>
    </citation>
    <scope>NUCLEOTIDE SEQUENCE [LARGE SCALE GENOMIC DNA]</scope>
    <source>
        <strain evidence="7">ATCC 700646 / DSM 10631 / Aspo-2</strain>
    </source>
</reference>
<evidence type="ECO:0000256" key="2">
    <source>
        <dbReference type="ARBA" id="ARBA00023125"/>
    </source>
</evidence>
<dbReference type="RefSeq" id="WP_013514617.1">
    <property type="nucleotide sequence ID" value="NC_014844.1"/>
</dbReference>
<dbReference type="SUPFAM" id="SSF48498">
    <property type="entry name" value="Tetracyclin repressor-like, C-terminal domain"/>
    <property type="match status" value="1"/>
</dbReference>
<dbReference type="InterPro" id="IPR001647">
    <property type="entry name" value="HTH_TetR"/>
</dbReference>
<dbReference type="GO" id="GO:0003700">
    <property type="term" value="F:DNA-binding transcription factor activity"/>
    <property type="evidence" value="ECO:0007669"/>
    <property type="project" value="TreeGrafter"/>
</dbReference>
<keyword evidence="2 4" id="KW-0238">DNA-binding</keyword>
<accession>E6VXZ4</accession>
<dbReference type="PROSITE" id="PS50977">
    <property type="entry name" value="HTH_TETR_2"/>
    <property type="match status" value="1"/>
</dbReference>
<dbReference type="Gene3D" id="1.10.10.60">
    <property type="entry name" value="Homeodomain-like"/>
    <property type="match status" value="1"/>
</dbReference>
<sequence length="196" mass="21873">MISKKDKILRAAQELFARYGYAGTTMKMVAEQAGVASGLVFHYFDSKENLFMAAGIELVDTMIIVLRDKTASTKNGCEALGVFVKAYLDFTIENEKTFPTIIRCSPFSDDNPDLDRQKIAAKFRGLIDIVEEILRRGMDDGSILDLPVTQTAFMIYANIVGAVRNRFLTPYNITGLFEEAREFVLRSVCAKKASDS</sequence>
<evidence type="ECO:0000313" key="7">
    <source>
        <dbReference type="Proteomes" id="UP000002191"/>
    </source>
</evidence>
<dbReference type="PANTHER" id="PTHR30055">
    <property type="entry name" value="HTH-TYPE TRANSCRIPTIONAL REGULATOR RUTR"/>
    <property type="match status" value="1"/>
</dbReference>
<dbReference type="eggNOG" id="COG1309">
    <property type="taxonomic scope" value="Bacteria"/>
</dbReference>
<dbReference type="InterPro" id="IPR023772">
    <property type="entry name" value="DNA-bd_HTH_TetR-type_CS"/>
</dbReference>
<dbReference type="GO" id="GO:0000976">
    <property type="term" value="F:transcription cis-regulatory region binding"/>
    <property type="evidence" value="ECO:0007669"/>
    <property type="project" value="TreeGrafter"/>
</dbReference>
<dbReference type="PROSITE" id="PS01081">
    <property type="entry name" value="HTH_TETR_1"/>
    <property type="match status" value="1"/>
</dbReference>
<dbReference type="PRINTS" id="PR00455">
    <property type="entry name" value="HTHTETR"/>
</dbReference>
<evidence type="ECO:0000256" key="4">
    <source>
        <dbReference type="PROSITE-ProRule" id="PRU00335"/>
    </source>
</evidence>
<evidence type="ECO:0000313" key="6">
    <source>
        <dbReference type="EMBL" id="ADU62701.1"/>
    </source>
</evidence>
<organism evidence="6 7">
    <name type="scientific">Pseudodesulfovibrio aespoeensis (strain ATCC 700646 / DSM 10631 / Aspo-2)</name>
    <name type="common">Desulfovibrio aespoeensis</name>
    <dbReference type="NCBI Taxonomy" id="643562"/>
    <lineage>
        <taxon>Bacteria</taxon>
        <taxon>Pseudomonadati</taxon>
        <taxon>Thermodesulfobacteriota</taxon>
        <taxon>Desulfovibrionia</taxon>
        <taxon>Desulfovibrionales</taxon>
        <taxon>Desulfovibrionaceae</taxon>
    </lineage>
</organism>
<dbReference type="InterPro" id="IPR050109">
    <property type="entry name" value="HTH-type_TetR-like_transc_reg"/>
</dbReference>
<protein>
    <submittedName>
        <fullName evidence="6">Regulatory protein TetR</fullName>
    </submittedName>
</protein>
<keyword evidence="3" id="KW-0804">Transcription</keyword>
<feature type="domain" description="HTH tetR-type" evidence="5">
    <location>
        <begin position="2"/>
        <end position="62"/>
    </location>
</feature>
<evidence type="ECO:0000256" key="3">
    <source>
        <dbReference type="ARBA" id="ARBA00023163"/>
    </source>
</evidence>
<dbReference type="InterPro" id="IPR009057">
    <property type="entry name" value="Homeodomain-like_sf"/>
</dbReference>
<name>E6VXZ4_PSEA9</name>
<dbReference type="Proteomes" id="UP000002191">
    <property type="component" value="Chromosome"/>
</dbReference>
<dbReference type="KEGG" id="das:Daes_1689"/>
<dbReference type="SUPFAM" id="SSF46689">
    <property type="entry name" value="Homeodomain-like"/>
    <property type="match status" value="1"/>
</dbReference>
<keyword evidence="1" id="KW-0805">Transcription regulation</keyword>
<feature type="DNA-binding region" description="H-T-H motif" evidence="4">
    <location>
        <begin position="25"/>
        <end position="44"/>
    </location>
</feature>
<gene>
    <name evidence="6" type="ordered locus">Daes_1689</name>
</gene>
<dbReference type="HOGENOM" id="CLU_069356_12_2_7"/>
<proteinExistence type="predicted"/>
<reference evidence="6 7" key="2">
    <citation type="journal article" date="2014" name="Genome Announc.">
        <title>Complete Genome Sequence of the Subsurface, Mesophilic Sulfate-Reducing Bacterium Desulfovibrio aespoeensis Aspo-2.</title>
        <authorList>
            <person name="Pedersen K."/>
            <person name="Bengtsson A."/>
            <person name="Edlund J."/>
            <person name="Rabe L."/>
            <person name="Hazen T."/>
            <person name="Chakraborty R."/>
            <person name="Goodwin L."/>
            <person name="Shapiro N."/>
        </authorList>
    </citation>
    <scope>NUCLEOTIDE SEQUENCE [LARGE SCALE GENOMIC DNA]</scope>
    <source>
        <strain evidence="7">ATCC 700646 / DSM 10631 / Aspo-2</strain>
    </source>
</reference>
<dbReference type="AlphaFoldDB" id="E6VXZ4"/>
<dbReference type="Gene3D" id="1.10.357.10">
    <property type="entry name" value="Tetracycline Repressor, domain 2"/>
    <property type="match status" value="1"/>
</dbReference>
<keyword evidence="7" id="KW-1185">Reference proteome</keyword>
<dbReference type="PANTHER" id="PTHR30055:SF234">
    <property type="entry name" value="HTH-TYPE TRANSCRIPTIONAL REGULATOR BETI"/>
    <property type="match status" value="1"/>
</dbReference>
<dbReference type="InterPro" id="IPR036271">
    <property type="entry name" value="Tet_transcr_reg_TetR-rel_C_sf"/>
</dbReference>